<dbReference type="NCBIfam" id="TIGR00367">
    <property type="entry name" value="calcium/sodium antiporter"/>
    <property type="match status" value="1"/>
</dbReference>
<evidence type="ECO:0000256" key="5">
    <source>
        <dbReference type="SAM" id="Phobius"/>
    </source>
</evidence>
<feature type="transmembrane region" description="Helical" evidence="5">
    <location>
        <begin position="35"/>
        <end position="62"/>
    </location>
</feature>
<gene>
    <name evidence="7" type="ORF">A4V02_02565</name>
</gene>
<accession>A0A1Z2XEB7</accession>
<dbReference type="InterPro" id="IPR004481">
    <property type="entry name" value="K/Na/Ca-exchanger"/>
</dbReference>
<feature type="domain" description="Sodium/calcium exchanger membrane region" evidence="6">
    <location>
        <begin position="5"/>
        <end position="150"/>
    </location>
</feature>
<proteinExistence type="predicted"/>
<evidence type="ECO:0000256" key="3">
    <source>
        <dbReference type="ARBA" id="ARBA00022989"/>
    </source>
</evidence>
<dbReference type="Gene3D" id="1.20.1420.30">
    <property type="entry name" value="NCX, central ion-binding region"/>
    <property type="match status" value="2"/>
</dbReference>
<dbReference type="Gene3D" id="6.10.280.80">
    <property type="entry name" value="NCX, peripheral helical region"/>
    <property type="match status" value="1"/>
</dbReference>
<dbReference type="GO" id="GO:0006874">
    <property type="term" value="P:intracellular calcium ion homeostasis"/>
    <property type="evidence" value="ECO:0007669"/>
    <property type="project" value="TreeGrafter"/>
</dbReference>
<evidence type="ECO:0000256" key="4">
    <source>
        <dbReference type="ARBA" id="ARBA00023136"/>
    </source>
</evidence>
<dbReference type="Pfam" id="PF01699">
    <property type="entry name" value="Na_Ca_ex"/>
    <property type="match status" value="2"/>
</dbReference>
<evidence type="ECO:0000313" key="8">
    <source>
        <dbReference type="Proteomes" id="UP000186351"/>
    </source>
</evidence>
<name>A0A1B1S7E1_9BACT</name>
<feature type="transmembrane region" description="Helical" evidence="5">
    <location>
        <begin position="292"/>
        <end position="315"/>
    </location>
</feature>
<dbReference type="OrthoDB" id="9794225at2"/>
<dbReference type="Proteomes" id="UP000186351">
    <property type="component" value="Chromosome"/>
</dbReference>
<feature type="transmembrane region" description="Helical" evidence="5">
    <location>
        <begin position="74"/>
        <end position="94"/>
    </location>
</feature>
<dbReference type="STRING" id="1796646.A4V02_02565"/>
<comment type="subcellular location">
    <subcellularLocation>
        <location evidence="1">Membrane</location>
        <topology evidence="1">Multi-pass membrane protein</topology>
    </subcellularLocation>
</comment>
<feature type="transmembrane region" description="Helical" evidence="5">
    <location>
        <begin position="6"/>
        <end position="23"/>
    </location>
</feature>
<dbReference type="AlphaFoldDB" id="A0A1B1S7E1"/>
<evidence type="ECO:0000259" key="6">
    <source>
        <dbReference type="Pfam" id="PF01699"/>
    </source>
</evidence>
<organism evidence="7 8">
    <name type="scientific">Muribaculum intestinale</name>
    <dbReference type="NCBI Taxonomy" id="1796646"/>
    <lineage>
        <taxon>Bacteria</taxon>
        <taxon>Pseudomonadati</taxon>
        <taxon>Bacteroidota</taxon>
        <taxon>Bacteroidia</taxon>
        <taxon>Bacteroidales</taxon>
        <taxon>Muribaculaceae</taxon>
        <taxon>Muribaculum</taxon>
    </lineage>
</organism>
<keyword evidence="2 5" id="KW-0812">Transmembrane</keyword>
<evidence type="ECO:0000256" key="1">
    <source>
        <dbReference type="ARBA" id="ARBA00004141"/>
    </source>
</evidence>
<sequence>MFHDILFLILGLVLIIAGGNYLTDGAVSVAKRFGISSLVIGLTIVAFGSSTPDFVVCFISTLSGKSELALGDVLGANIFDITLIIGIIAMIAPVRISSEMAFKDLPMLALSSIALFICGDDRIVDGTNVNIVNRTDGLMLLSLFVIFMCYTMEMARSHSTKPISTRPKTAAAIPHHSVEKAEATEADNTRRMKPWVAAVCIVGGLAALVFGGQWLVDGASGLACRLGMSEALIGLTIVGIGSSIPDLSTSVIAAIKKQPQIAIGNVVGACIFNVFFIIGLCSTVKPLNAGSLTFVDFGTLVLGSLLVLLFGDVIVKRTITRLQGAILAGVYVAYMVYLVVNAAS</sequence>
<dbReference type="GO" id="GO:0008273">
    <property type="term" value="F:calcium, potassium:sodium antiporter activity"/>
    <property type="evidence" value="ECO:0007669"/>
    <property type="project" value="TreeGrafter"/>
</dbReference>
<feature type="transmembrane region" description="Helical" evidence="5">
    <location>
        <begin position="195"/>
        <end position="216"/>
    </location>
</feature>
<evidence type="ECO:0000313" key="7">
    <source>
        <dbReference type="EMBL" id="ANU62715.1"/>
    </source>
</evidence>
<accession>A0A1B1S7E1</accession>
<keyword evidence="4 5" id="KW-0472">Membrane</keyword>
<dbReference type="KEGG" id="pary:A4V02_02565"/>
<dbReference type="PANTHER" id="PTHR10846">
    <property type="entry name" value="SODIUM/POTASSIUM/CALCIUM EXCHANGER"/>
    <property type="match status" value="1"/>
</dbReference>
<evidence type="ECO:0000256" key="2">
    <source>
        <dbReference type="ARBA" id="ARBA00022692"/>
    </source>
</evidence>
<dbReference type="GeneID" id="65535724"/>
<feature type="transmembrane region" description="Helical" evidence="5">
    <location>
        <begin position="262"/>
        <end position="280"/>
    </location>
</feature>
<feature type="domain" description="Sodium/calcium exchanger membrane region" evidence="6">
    <location>
        <begin position="197"/>
        <end position="339"/>
    </location>
</feature>
<feature type="transmembrane region" description="Helical" evidence="5">
    <location>
        <begin position="322"/>
        <end position="340"/>
    </location>
</feature>
<keyword evidence="8" id="KW-1185">Reference proteome</keyword>
<keyword evidence="3 5" id="KW-1133">Transmembrane helix</keyword>
<feature type="transmembrane region" description="Helical" evidence="5">
    <location>
        <begin position="231"/>
        <end position="255"/>
    </location>
</feature>
<dbReference type="GO" id="GO:0005886">
    <property type="term" value="C:plasma membrane"/>
    <property type="evidence" value="ECO:0007669"/>
    <property type="project" value="TreeGrafter"/>
</dbReference>
<protein>
    <recommendedName>
        <fullName evidence="6">Sodium/calcium exchanger membrane region domain-containing protein</fullName>
    </recommendedName>
</protein>
<dbReference type="InterPro" id="IPR044880">
    <property type="entry name" value="NCX_ion-bd_dom_sf"/>
</dbReference>
<dbReference type="EMBL" id="CP015402">
    <property type="protein sequence ID" value="ANU62715.1"/>
    <property type="molecule type" value="Genomic_DNA"/>
</dbReference>
<reference evidence="8" key="1">
    <citation type="submission" date="2016-04" db="EMBL/GenBank/DDBJ databases">
        <title>Complete Genome Sequences of Twelve Strains of a Stable Defined Moderately Diverse Mouse Microbiota 2 (sDMDMm2).</title>
        <authorList>
            <person name="Uchimura Y."/>
            <person name="Wyss M."/>
            <person name="Brugiroux S."/>
            <person name="Limenitakis J.P."/>
            <person name="Stecher B."/>
            <person name="McCoy K.D."/>
            <person name="Macpherson A.J."/>
        </authorList>
    </citation>
    <scope>NUCLEOTIDE SEQUENCE [LARGE SCALE GENOMIC DNA]</scope>
    <source>
        <strain evidence="8">YL27</strain>
    </source>
</reference>
<dbReference type="InterPro" id="IPR004837">
    <property type="entry name" value="NaCa_Exmemb"/>
</dbReference>
<dbReference type="PANTHER" id="PTHR10846:SF8">
    <property type="entry name" value="INNER MEMBRANE PROTEIN YRBG"/>
    <property type="match status" value="1"/>
</dbReference>
<dbReference type="RefSeq" id="WP_068960094.1">
    <property type="nucleotide sequence ID" value="NZ_CAJTAP010000002.1"/>
</dbReference>
<dbReference type="GO" id="GO:0005262">
    <property type="term" value="F:calcium channel activity"/>
    <property type="evidence" value="ECO:0007669"/>
    <property type="project" value="TreeGrafter"/>
</dbReference>